<name>B9J6L6_BACCQ</name>
<gene>
    <name evidence="1" type="ordered locus">BCQ_PT49</name>
</gene>
<geneLocation type="plasmid" evidence="1 2">
    <name>pBc53</name>
</geneLocation>
<evidence type="ECO:0000313" key="2">
    <source>
        <dbReference type="Proteomes" id="UP000000441"/>
    </source>
</evidence>
<reference evidence="1 2" key="1">
    <citation type="journal article" date="2009" name="J. Bacteriol.">
        <title>Complete genome sequence of the extremophilic Bacillus cereus strain Q1 with industrial applications.</title>
        <authorList>
            <person name="Xiong Z."/>
            <person name="Jiang Y."/>
            <person name="Qi D."/>
            <person name="Lu H."/>
            <person name="Yang F."/>
            <person name="Yang J."/>
            <person name="Chen L."/>
            <person name="Sun L."/>
            <person name="Xu X."/>
            <person name="Xue Y."/>
            <person name="Zhu Y."/>
            <person name="Jin Q."/>
        </authorList>
    </citation>
    <scope>NUCLEOTIDE SEQUENCE [LARGE SCALE GENOMIC DNA]</scope>
    <source>
        <strain evidence="1 2">Q1</strain>
        <plasmid evidence="1 2">pBc53</plasmid>
    </source>
</reference>
<evidence type="ECO:0000313" key="1">
    <source>
        <dbReference type="EMBL" id="ACM16011.1"/>
    </source>
</evidence>
<sequence>MNIKPMSSKELNEFGKTFAAGFINGIEKSESRMNTERIEAAEELLEDMKECFLDGTSLRIEENDFNLVSWLIEEVKRKYK</sequence>
<dbReference type="EMBL" id="CP000229">
    <property type="protein sequence ID" value="ACM16011.1"/>
    <property type="molecule type" value="Genomic_DNA"/>
</dbReference>
<protein>
    <submittedName>
        <fullName evidence="1">Uncharacterized protein</fullName>
    </submittedName>
</protein>
<proteinExistence type="predicted"/>
<keyword evidence="1" id="KW-0614">Plasmid</keyword>
<accession>B9J6L6</accession>
<dbReference type="AlphaFoldDB" id="B9J6L6"/>
<dbReference type="KEGG" id="bcq:BCQ_PT49"/>
<dbReference type="HOGENOM" id="CLU_2582308_0_0_9"/>
<dbReference type="Proteomes" id="UP000000441">
    <property type="component" value="Plasmid pBc53"/>
</dbReference>
<organism evidence="1 2">
    <name type="scientific">Bacillus cereus (strain Q1)</name>
    <dbReference type="NCBI Taxonomy" id="361100"/>
    <lineage>
        <taxon>Bacteria</taxon>
        <taxon>Bacillati</taxon>
        <taxon>Bacillota</taxon>
        <taxon>Bacilli</taxon>
        <taxon>Bacillales</taxon>
        <taxon>Bacillaceae</taxon>
        <taxon>Bacillus</taxon>
        <taxon>Bacillus cereus group</taxon>
    </lineage>
</organism>